<dbReference type="GO" id="GO:0016020">
    <property type="term" value="C:membrane"/>
    <property type="evidence" value="ECO:0007669"/>
    <property type="project" value="UniProtKB-SubCell"/>
</dbReference>
<dbReference type="EMBL" id="KV454017">
    <property type="protein sequence ID" value="ODV93940.1"/>
    <property type="molecule type" value="Genomic_DNA"/>
</dbReference>
<dbReference type="AlphaFoldDB" id="A0A1E4TQB4"/>
<dbReference type="InterPro" id="IPR051361">
    <property type="entry name" value="ThrE/Ser_Exporter"/>
</dbReference>
<feature type="region of interest" description="Disordered" evidence="7">
    <location>
        <begin position="499"/>
        <end position="529"/>
    </location>
</feature>
<evidence type="ECO:0000256" key="1">
    <source>
        <dbReference type="ARBA" id="ARBA00004141"/>
    </source>
</evidence>
<comment type="subcellular location">
    <subcellularLocation>
        <location evidence="1">Membrane</location>
        <topology evidence="1">Multi-pass membrane protein</topology>
    </subcellularLocation>
</comment>
<feature type="transmembrane region" description="Helical" evidence="8">
    <location>
        <begin position="830"/>
        <end position="851"/>
    </location>
</feature>
<feature type="compositionally biased region" description="Polar residues" evidence="7">
    <location>
        <begin position="499"/>
        <end position="511"/>
    </location>
</feature>
<dbReference type="InterPro" id="IPR010619">
    <property type="entry name" value="ThrE-like_N"/>
</dbReference>
<evidence type="ECO:0000259" key="10">
    <source>
        <dbReference type="Pfam" id="PF12821"/>
    </source>
</evidence>
<feature type="region of interest" description="Disordered" evidence="7">
    <location>
        <begin position="1"/>
        <end position="357"/>
    </location>
</feature>
<evidence type="ECO:0000256" key="7">
    <source>
        <dbReference type="SAM" id="MobiDB-lite"/>
    </source>
</evidence>
<dbReference type="STRING" id="669874.A0A1E4TQB4"/>
<feature type="compositionally biased region" description="Basic and acidic residues" evidence="7">
    <location>
        <begin position="133"/>
        <end position="143"/>
    </location>
</feature>
<evidence type="ECO:0000256" key="4">
    <source>
        <dbReference type="ARBA" id="ARBA00022989"/>
    </source>
</evidence>
<dbReference type="PANTHER" id="PTHR31082">
    <property type="entry name" value="PHEROMONE-REGULATED MEMBRANE PROTEIN 10"/>
    <property type="match status" value="1"/>
</dbReference>
<keyword evidence="12" id="KW-1185">Reference proteome</keyword>
<feature type="compositionally biased region" description="Low complexity" evidence="7">
    <location>
        <begin position="309"/>
        <end position="337"/>
    </location>
</feature>
<evidence type="ECO:0000256" key="6">
    <source>
        <dbReference type="ARBA" id="ARBA00034125"/>
    </source>
</evidence>
<feature type="compositionally biased region" description="Low complexity" evidence="7">
    <location>
        <begin position="1"/>
        <end position="38"/>
    </location>
</feature>
<keyword evidence="3 8" id="KW-0812">Transmembrane</keyword>
<name>A0A1E4TQB4_PACTA</name>
<gene>
    <name evidence="11" type="ORF">PACTADRAFT_51686</name>
</gene>
<feature type="transmembrane region" description="Helical" evidence="8">
    <location>
        <begin position="1030"/>
        <end position="1057"/>
    </location>
</feature>
<feature type="domain" description="Threonine/Serine exporter ThrE" evidence="10">
    <location>
        <begin position="909"/>
        <end position="1052"/>
    </location>
</feature>
<feature type="compositionally biased region" description="Basic residues" evidence="7">
    <location>
        <begin position="58"/>
        <end position="68"/>
    </location>
</feature>
<evidence type="ECO:0000256" key="3">
    <source>
        <dbReference type="ARBA" id="ARBA00022692"/>
    </source>
</evidence>
<feature type="transmembrane region" description="Helical" evidence="8">
    <location>
        <begin position="906"/>
        <end position="923"/>
    </location>
</feature>
<dbReference type="InterPro" id="IPR024528">
    <property type="entry name" value="ThrE_2"/>
</dbReference>
<feature type="compositionally biased region" description="Basic and acidic residues" evidence="7">
    <location>
        <begin position="389"/>
        <end position="406"/>
    </location>
</feature>
<proteinExistence type="inferred from homology"/>
<evidence type="ECO:0000313" key="12">
    <source>
        <dbReference type="Proteomes" id="UP000094236"/>
    </source>
</evidence>
<feature type="transmembrane region" description="Helical" evidence="8">
    <location>
        <begin position="954"/>
        <end position="973"/>
    </location>
</feature>
<evidence type="ECO:0000256" key="5">
    <source>
        <dbReference type="ARBA" id="ARBA00023136"/>
    </source>
</evidence>
<feature type="domain" description="Threonine/serine exporter-like N-terminal" evidence="9">
    <location>
        <begin position="640"/>
        <end position="883"/>
    </location>
</feature>
<feature type="transmembrane region" description="Helical" evidence="8">
    <location>
        <begin position="863"/>
        <end position="886"/>
    </location>
</feature>
<feature type="compositionally biased region" description="Basic and acidic residues" evidence="7">
    <location>
        <begin position="218"/>
        <end position="230"/>
    </location>
</feature>
<feature type="compositionally biased region" description="Polar residues" evidence="7">
    <location>
        <begin position="249"/>
        <end position="265"/>
    </location>
</feature>
<feature type="transmembrane region" description="Helical" evidence="8">
    <location>
        <begin position="773"/>
        <end position="790"/>
    </location>
</feature>
<dbReference type="PANTHER" id="PTHR31082:SF4">
    <property type="entry name" value="PHEROMONE-REGULATED MEMBRANE PROTEIN 10"/>
    <property type="match status" value="1"/>
</dbReference>
<sequence length="1067" mass="116718">MPSPTSETSSTSSSSSNANVRNTTAANTNANTNAGSNSVRLPRFAFPSSNRSASRGRMGSHSRSRSRNRLFSGKPSSSGDDYFSLMPGGASGVNSPPIMEDEDEFKDDSSLMDQPRLPSFKNFSDSNIADMDTTDRRNRIREELENDADNVFENNFNRSTGLLDNYSVKNIDPNHNRTESSNTISSDEKEKKGATSTIPRVKFYNSSDDETTEDDDEHHDPRQTRQDRQPRQNLDTQQDQSQHAHADTTQDSGQVSGQDLSQQSEKNVRIESPSKNNFEIEERIQEGSNSNSSTLTSHNGKQDEKSEKNNNNNNNNNNNDSNENPERPQSPQSPQEESFADRMKKKMNLVLSDDPEVPEAIEPDGFFSKLLNLGDIGGLIPGASKSVPKKNEDEEEKAGADVKDDGSIPLQNLSPEELEEQARGLVQQHKLYPQNTGSTTDSSHFYAPNPDYYLRDNESGIFGDNQIDGSSGNVVDAPKRVQEGVLSSLLKLYANPADSRSQNTLVSTDSDLPSKYASPLDRSETNSSEFSKIKSKLKRIGSGIPRSTSQQSLFNSDEENYVKSNTNKNAGHRRLGSLIPGHHSKANFKRSSTDNEFENMPSFSTTRPKQNKRSHILKAKREATKAKITVHIAAILQRQRFILRMCKALMLYGAPTHRLEEYMVMTARVLEIDGQFIYFPGCMLVSFGDASTRTSEVQLVRCSQGLDLSRLHDVHKIYKAVVHDLMGVEEANAKIDDLLSRKPLYPPWVCVFIYGFSSAMVASWGFSGGWRDMPICFGIGTCVALIQFYVSTRSSLYSSVFEVTASIVVSFLGRAIGSIKGGDLFCFGSIVQSSLALILPGYIILCGSLELQSRNIVAGSVRMFYAIIYSLFLGFGITLGAALYGWLDESATSDTTCTQITQISPWFRFLFVPLFAIGLALINQARLSQLPVMVVIAGGGYVVTYFAGKHFSDATEFTSAMGAFVIGILGNLYSRVGRGMAVAAMLPAIFVQVPSGIASQSSLLSGVETANDLVGNDTSSSSSSSSGTSLSFGVTMVEVSIGISVGLFAAAIVVYPFGKKSTGLFTL</sequence>
<feature type="region of interest" description="Disordered" evidence="7">
    <location>
        <begin position="565"/>
        <end position="614"/>
    </location>
</feature>
<evidence type="ECO:0000313" key="11">
    <source>
        <dbReference type="EMBL" id="ODV93940.1"/>
    </source>
</evidence>
<keyword evidence="5 8" id="KW-0472">Membrane</keyword>
<protein>
    <recommendedName>
        <fullName evidence="2">Pheromone-regulated membrane protein 10</fullName>
    </recommendedName>
</protein>
<evidence type="ECO:0000256" key="8">
    <source>
        <dbReference type="SAM" id="Phobius"/>
    </source>
</evidence>
<dbReference type="Proteomes" id="UP000094236">
    <property type="component" value="Unassembled WGS sequence"/>
</dbReference>
<feature type="transmembrane region" description="Helical" evidence="8">
    <location>
        <begin position="930"/>
        <end position="948"/>
    </location>
</feature>
<comment type="similarity">
    <text evidence="6">Belongs to the ThrE exporter (TC 2.A.79) family.</text>
</comment>
<dbReference type="Pfam" id="PF06738">
    <property type="entry name" value="ThrE"/>
    <property type="match status" value="1"/>
</dbReference>
<feature type="compositionally biased region" description="Low complexity" evidence="7">
    <location>
        <begin position="288"/>
        <end position="297"/>
    </location>
</feature>
<feature type="compositionally biased region" description="Acidic residues" evidence="7">
    <location>
        <begin position="207"/>
        <end position="217"/>
    </location>
</feature>
<reference evidence="12" key="1">
    <citation type="submission" date="2016-05" db="EMBL/GenBank/DDBJ databases">
        <title>Comparative genomics of biotechnologically important yeasts.</title>
        <authorList>
            <consortium name="DOE Joint Genome Institute"/>
            <person name="Riley R."/>
            <person name="Haridas S."/>
            <person name="Wolfe K.H."/>
            <person name="Lopes M.R."/>
            <person name="Hittinger C.T."/>
            <person name="Goker M."/>
            <person name="Salamov A."/>
            <person name="Wisecaver J."/>
            <person name="Long T.M."/>
            <person name="Aerts A.L."/>
            <person name="Barry K."/>
            <person name="Choi C."/>
            <person name="Clum A."/>
            <person name="Coughlan A.Y."/>
            <person name="Deshpande S."/>
            <person name="Douglass A.P."/>
            <person name="Hanson S.J."/>
            <person name="Klenk H.-P."/>
            <person name="Labutti K."/>
            <person name="Lapidus A."/>
            <person name="Lindquist E."/>
            <person name="Lipzen A."/>
            <person name="Meier-Kolthoff J.P."/>
            <person name="Ohm R.A."/>
            <person name="Otillar R.P."/>
            <person name="Pangilinan J."/>
            <person name="Peng Y."/>
            <person name="Rokas A."/>
            <person name="Rosa C.A."/>
            <person name="Scheuner C."/>
            <person name="Sibirny A.A."/>
            <person name="Slot J.C."/>
            <person name="Stielow J.B."/>
            <person name="Sun H."/>
            <person name="Kurtzman C.P."/>
            <person name="Blackwell M."/>
            <person name="Grigoriev I.V."/>
            <person name="Jeffries T.W."/>
        </authorList>
    </citation>
    <scope>NUCLEOTIDE SEQUENCE [LARGE SCALE GENOMIC DNA]</scope>
    <source>
        <strain evidence="12">NRRL Y-2460</strain>
    </source>
</reference>
<evidence type="ECO:0000259" key="9">
    <source>
        <dbReference type="Pfam" id="PF06738"/>
    </source>
</evidence>
<dbReference type="GO" id="GO:0022857">
    <property type="term" value="F:transmembrane transporter activity"/>
    <property type="evidence" value="ECO:0007669"/>
    <property type="project" value="InterPro"/>
</dbReference>
<feature type="region of interest" description="Disordered" evidence="7">
    <location>
        <begin position="379"/>
        <end position="410"/>
    </location>
</feature>
<organism evidence="11 12">
    <name type="scientific">Pachysolen tannophilus NRRL Y-2460</name>
    <dbReference type="NCBI Taxonomy" id="669874"/>
    <lineage>
        <taxon>Eukaryota</taxon>
        <taxon>Fungi</taxon>
        <taxon>Dikarya</taxon>
        <taxon>Ascomycota</taxon>
        <taxon>Saccharomycotina</taxon>
        <taxon>Pichiomycetes</taxon>
        <taxon>Pachysolenaceae</taxon>
        <taxon>Pachysolen</taxon>
    </lineage>
</organism>
<dbReference type="OrthoDB" id="413008at2759"/>
<evidence type="ECO:0000256" key="2">
    <source>
        <dbReference type="ARBA" id="ARBA00019535"/>
    </source>
</evidence>
<feature type="transmembrane region" description="Helical" evidence="8">
    <location>
        <begin position="980"/>
        <end position="998"/>
    </location>
</feature>
<feature type="transmembrane region" description="Helical" evidence="8">
    <location>
        <begin position="745"/>
        <end position="766"/>
    </location>
</feature>
<dbReference type="Pfam" id="PF12821">
    <property type="entry name" value="ThrE_2"/>
    <property type="match status" value="1"/>
</dbReference>
<keyword evidence="4 8" id="KW-1133">Transmembrane helix</keyword>
<feature type="compositionally biased region" description="Polar residues" evidence="7">
    <location>
        <begin position="152"/>
        <end position="162"/>
    </location>
</feature>
<accession>A0A1E4TQB4</accession>